<dbReference type="InterPro" id="IPR037284">
    <property type="entry name" value="SUF_FeS_clus_asmbl_SufBD_sf"/>
</dbReference>
<name>A0A501XHH9_9SPHN</name>
<dbReference type="SUPFAM" id="SSF101960">
    <property type="entry name" value="Stabilizer of iron transporter SufD"/>
    <property type="match status" value="1"/>
</dbReference>
<feature type="domain" description="SUF system FeS cluster assembly SufBD core" evidence="1">
    <location>
        <begin position="53"/>
        <end position="215"/>
    </location>
</feature>
<comment type="caution">
    <text evidence="2">The sequence shown here is derived from an EMBL/GenBank/DDBJ whole genome shotgun (WGS) entry which is preliminary data.</text>
</comment>
<organism evidence="2 3">
    <name type="scientific">Sandaracinobacter neustonicus</name>
    <dbReference type="NCBI Taxonomy" id="1715348"/>
    <lineage>
        <taxon>Bacteria</taxon>
        <taxon>Pseudomonadati</taxon>
        <taxon>Pseudomonadota</taxon>
        <taxon>Alphaproteobacteria</taxon>
        <taxon>Sphingomonadales</taxon>
        <taxon>Sphingosinicellaceae</taxon>
        <taxon>Sandaracinobacter</taxon>
    </lineage>
</organism>
<protein>
    <submittedName>
        <fullName evidence="2">SufD family Fe-S cluster assembly protein</fullName>
    </submittedName>
</protein>
<dbReference type="InterPro" id="IPR055346">
    <property type="entry name" value="Fe-S_cluster_assembly_SufBD"/>
</dbReference>
<dbReference type="EMBL" id="VFSU01000028">
    <property type="protein sequence ID" value="TPE60091.1"/>
    <property type="molecule type" value="Genomic_DNA"/>
</dbReference>
<keyword evidence="3" id="KW-1185">Reference proteome</keyword>
<evidence type="ECO:0000259" key="1">
    <source>
        <dbReference type="Pfam" id="PF01458"/>
    </source>
</evidence>
<dbReference type="GO" id="GO:0016226">
    <property type="term" value="P:iron-sulfur cluster assembly"/>
    <property type="evidence" value="ECO:0007669"/>
    <property type="project" value="InterPro"/>
</dbReference>
<proteinExistence type="predicted"/>
<dbReference type="InterPro" id="IPR000825">
    <property type="entry name" value="SUF_FeS_clus_asmbl_SufBD_core"/>
</dbReference>
<sequence length="241" mass="25840">MTALPTRKSEEWRYADLKAVEALWPPPPARLISIPAGQVREEVVRVTDGGIHDLRVELAPGARLALVILVQSGSYARVAVQARLKAGAHLDLGGILLGAGDATQEIVTDVRHDEPGADSRQRIRLVLDERATGNYLGRIAVARDAQQTDAEQSARALVLKRTATANLRPELEIFADDVKCAHGCTVGELDKAALFYLESRGIPRAEAQALLTRAFVADALSGLANSEALEVETGAWLGARA</sequence>
<reference evidence="2 3" key="1">
    <citation type="submission" date="2019-06" db="EMBL/GenBank/DDBJ databases">
        <authorList>
            <person name="Lee I."/>
            <person name="Jang G.I."/>
            <person name="Hwang C.Y."/>
        </authorList>
    </citation>
    <scope>NUCLEOTIDE SEQUENCE [LARGE SCALE GENOMIC DNA]</scope>
    <source>
        <strain evidence="2 3">PAMC 28131</strain>
    </source>
</reference>
<dbReference type="AlphaFoldDB" id="A0A501XHH9"/>
<evidence type="ECO:0000313" key="2">
    <source>
        <dbReference type="EMBL" id="TPE60091.1"/>
    </source>
</evidence>
<dbReference type="RefSeq" id="WP_140928617.1">
    <property type="nucleotide sequence ID" value="NZ_VFSU01000028.1"/>
</dbReference>
<evidence type="ECO:0000313" key="3">
    <source>
        <dbReference type="Proteomes" id="UP000319897"/>
    </source>
</evidence>
<dbReference type="OrthoDB" id="9768262at2"/>
<dbReference type="Proteomes" id="UP000319897">
    <property type="component" value="Unassembled WGS sequence"/>
</dbReference>
<dbReference type="PANTHER" id="PTHR43575:SF1">
    <property type="entry name" value="PROTEIN ABCI7, CHLOROPLASTIC"/>
    <property type="match status" value="1"/>
</dbReference>
<accession>A0A501XHH9</accession>
<gene>
    <name evidence="2" type="ORF">FJQ54_11800</name>
</gene>
<dbReference type="Pfam" id="PF01458">
    <property type="entry name" value="SUFBD_core"/>
    <property type="match status" value="1"/>
</dbReference>
<dbReference type="PANTHER" id="PTHR43575">
    <property type="entry name" value="PROTEIN ABCI7, CHLOROPLASTIC"/>
    <property type="match status" value="1"/>
</dbReference>